<organism evidence="2 3">
    <name type="scientific">Pseudomarimonas salicorniae</name>
    <dbReference type="NCBI Taxonomy" id="2933270"/>
    <lineage>
        <taxon>Bacteria</taxon>
        <taxon>Pseudomonadati</taxon>
        <taxon>Pseudomonadota</taxon>
        <taxon>Gammaproteobacteria</taxon>
        <taxon>Lysobacterales</taxon>
        <taxon>Lysobacteraceae</taxon>
        <taxon>Pseudomarimonas</taxon>
    </lineage>
</organism>
<feature type="transmembrane region" description="Helical" evidence="1">
    <location>
        <begin position="47"/>
        <end position="69"/>
    </location>
</feature>
<keyword evidence="1" id="KW-0812">Transmembrane</keyword>
<feature type="transmembrane region" description="Helical" evidence="1">
    <location>
        <begin position="109"/>
        <end position="129"/>
    </location>
</feature>
<feature type="transmembrane region" description="Helical" evidence="1">
    <location>
        <begin position="81"/>
        <end position="103"/>
    </location>
</feature>
<evidence type="ECO:0000313" key="3">
    <source>
        <dbReference type="Proteomes" id="UP001431449"/>
    </source>
</evidence>
<keyword evidence="3" id="KW-1185">Reference proteome</keyword>
<sequence>MDADTSLAAAQQDMRHGFMEGGPGVLASAIVWLVAGGFALYHSPQAGVIALFVGGMLIHPLGMLGCRLLGRPGAQSTGNPLTSLALASTAWMLLCLPLAYAAFLVRPEWFFPAMLLLIGGRYLCFHTLYGRRGYLVLGAALGAAGWLLAATGASPSTGAWAGGAIEAAFGIYLLARPARLAAA</sequence>
<evidence type="ECO:0000313" key="2">
    <source>
        <dbReference type="EMBL" id="MCK7594348.1"/>
    </source>
</evidence>
<name>A0ABT0GIH9_9GAMM</name>
<feature type="transmembrane region" description="Helical" evidence="1">
    <location>
        <begin position="21"/>
        <end position="41"/>
    </location>
</feature>
<proteinExistence type="predicted"/>
<dbReference type="InterPro" id="IPR053824">
    <property type="entry name" value="DUF7010"/>
</dbReference>
<keyword evidence="1" id="KW-0472">Membrane</keyword>
<accession>A0ABT0GIH9</accession>
<dbReference type="Proteomes" id="UP001431449">
    <property type="component" value="Unassembled WGS sequence"/>
</dbReference>
<keyword evidence="1" id="KW-1133">Transmembrane helix</keyword>
<evidence type="ECO:0000256" key="1">
    <source>
        <dbReference type="SAM" id="Phobius"/>
    </source>
</evidence>
<gene>
    <name evidence="2" type="ORF">M0G41_11790</name>
</gene>
<dbReference type="Pfam" id="PF22765">
    <property type="entry name" value="DUF7010"/>
    <property type="match status" value="1"/>
</dbReference>
<feature type="transmembrane region" description="Helical" evidence="1">
    <location>
        <begin position="159"/>
        <end position="175"/>
    </location>
</feature>
<reference evidence="2" key="1">
    <citation type="submission" date="2022-04" db="EMBL/GenBank/DDBJ databases">
        <title>Lysobacter sp. CAU 1642 isolated from sea sand.</title>
        <authorList>
            <person name="Kim W."/>
        </authorList>
    </citation>
    <scope>NUCLEOTIDE SEQUENCE</scope>
    <source>
        <strain evidence="2">CAU 1642</strain>
    </source>
</reference>
<dbReference type="RefSeq" id="WP_248209414.1">
    <property type="nucleotide sequence ID" value="NZ_JALNMH010000009.1"/>
</dbReference>
<protein>
    <submittedName>
        <fullName evidence="2">Uncharacterized protein</fullName>
    </submittedName>
</protein>
<feature type="transmembrane region" description="Helical" evidence="1">
    <location>
        <begin position="134"/>
        <end position="153"/>
    </location>
</feature>
<comment type="caution">
    <text evidence="2">The sequence shown here is derived from an EMBL/GenBank/DDBJ whole genome shotgun (WGS) entry which is preliminary data.</text>
</comment>
<dbReference type="EMBL" id="JALNMH010000009">
    <property type="protein sequence ID" value="MCK7594348.1"/>
    <property type="molecule type" value="Genomic_DNA"/>
</dbReference>